<feature type="transmembrane region" description="Helical" evidence="2">
    <location>
        <begin position="32"/>
        <end position="49"/>
    </location>
</feature>
<keyword evidence="4" id="KW-1185">Reference proteome</keyword>
<evidence type="ECO:0000313" key="3">
    <source>
        <dbReference type="EMBL" id="SDY38760.1"/>
    </source>
</evidence>
<dbReference type="OrthoDB" id="780137at2"/>
<dbReference type="Proteomes" id="UP000199249">
    <property type="component" value="Unassembled WGS sequence"/>
</dbReference>
<evidence type="ECO:0000313" key="4">
    <source>
        <dbReference type="Proteomes" id="UP000199249"/>
    </source>
</evidence>
<reference evidence="4" key="1">
    <citation type="submission" date="2016-10" db="EMBL/GenBank/DDBJ databases">
        <authorList>
            <person name="Varghese N."/>
            <person name="Submissions S."/>
        </authorList>
    </citation>
    <scope>NUCLEOTIDE SEQUENCE [LARGE SCALE GENOMIC DNA]</scope>
    <source>
        <strain evidence="4">CGMCC 1.8975</strain>
    </source>
</reference>
<sequence length="772" mass="82933">MSPAVAPAATKAPAPAGLVQAAGQGRARRRTLALLLPALAAAGLLLTVAKAWPGAGYFVAGVALALMGLAAWALWRIWHEPADATARRLNRQHPALEDSTALLLRPAADLNLLEQLQQQRLIERLPKLAATGPLLPVNFRPALGGAAVLLLLAALAWWQRPGPAAVAAAAGAPVALRFHETPAQPAAAPRIVETRLRLQPPAYTRQPAFTPAAGSFRCPAGSRVRWQVRLSRPSKTPPVLELGTRKLPLQPVPGDSLAFGREESLVASALYRLRLGGQVSDDYSIEVVADQAPVIRLLQPKAYTLVEFGQPPRVAIEAQLKDDYGLSRARLVATVAQGQGEAVKFTEVVTELSTGLGGQPTSATLRPVLNLPALGLSYGDEVYFYLQAWDNHQQLTRSDTYLVQWEDTTVQNSTLDASLGVNTAPAYFRSQRQIIIDTEKLLAERSRLPAATVQERANSIGVDQKLLRMRYGKFLGEETDESIGGATRPDERDEATRPAEPPGMGSVVAEDHTAPEPASPEPAASAAEHHEGDGHDHSSGVPARAGQSAAEARTAELMEPYMHRHDDAETADFLEPAVKAKLQAVLAQMWESELRLRTGQLREALPFEYRALRLLKEVQQQTRAYVKKAGFTPPPMPEATTRLTGDLAGASAPRRQRQLDAPPQQPALRAALATVRQLRASVPVPAGAAAALEQAGPALSRAALQTPGRYLAALRNLRDVTAAIRAGQPVDKVQLLPLERAFTDLLPVPPPAPAARPAPGTQLARRYFDLLN</sequence>
<keyword evidence="2" id="KW-1133">Transmembrane helix</keyword>
<dbReference type="EMBL" id="FNOV01000008">
    <property type="protein sequence ID" value="SDY38760.1"/>
    <property type="molecule type" value="Genomic_DNA"/>
</dbReference>
<organism evidence="3 4">
    <name type="scientific">Hymenobacter psychrophilus</name>
    <dbReference type="NCBI Taxonomy" id="651662"/>
    <lineage>
        <taxon>Bacteria</taxon>
        <taxon>Pseudomonadati</taxon>
        <taxon>Bacteroidota</taxon>
        <taxon>Cytophagia</taxon>
        <taxon>Cytophagales</taxon>
        <taxon>Hymenobacteraceae</taxon>
        <taxon>Hymenobacter</taxon>
    </lineage>
</organism>
<keyword evidence="2" id="KW-0472">Membrane</keyword>
<evidence type="ECO:0000256" key="1">
    <source>
        <dbReference type="SAM" id="MobiDB-lite"/>
    </source>
</evidence>
<feature type="compositionally biased region" description="Basic and acidic residues" evidence="1">
    <location>
        <begin position="488"/>
        <end position="497"/>
    </location>
</feature>
<dbReference type="AlphaFoldDB" id="A0A1H3JFF3"/>
<accession>A0A1H3JFF3</accession>
<keyword evidence="2" id="KW-0812">Transmembrane</keyword>
<protein>
    <recommendedName>
        <fullName evidence="5">DUF4175 domain-containing protein</fullName>
    </recommendedName>
</protein>
<feature type="region of interest" description="Disordered" evidence="1">
    <location>
        <begin position="478"/>
        <end position="551"/>
    </location>
</feature>
<feature type="transmembrane region" description="Helical" evidence="2">
    <location>
        <begin position="137"/>
        <end position="158"/>
    </location>
</feature>
<evidence type="ECO:0000256" key="2">
    <source>
        <dbReference type="SAM" id="Phobius"/>
    </source>
</evidence>
<feature type="transmembrane region" description="Helical" evidence="2">
    <location>
        <begin position="55"/>
        <end position="78"/>
    </location>
</feature>
<name>A0A1H3JFF3_9BACT</name>
<proteinExistence type="predicted"/>
<dbReference type="RefSeq" id="WP_092740720.1">
    <property type="nucleotide sequence ID" value="NZ_FNOV01000008.1"/>
</dbReference>
<feature type="compositionally biased region" description="Basic and acidic residues" evidence="1">
    <location>
        <begin position="527"/>
        <end position="538"/>
    </location>
</feature>
<dbReference type="STRING" id="651662.SAMN04488069_10859"/>
<gene>
    <name evidence="3" type="ORF">SAMN04488069_10859</name>
</gene>
<evidence type="ECO:0008006" key="5">
    <source>
        <dbReference type="Google" id="ProtNLM"/>
    </source>
</evidence>